<dbReference type="FunFam" id="3.30.160.60:FF:001156">
    <property type="entry name" value="Zinc finger protein 407"/>
    <property type="match status" value="1"/>
</dbReference>
<reference evidence="14" key="1">
    <citation type="submission" date="2022-12" db="EMBL/GenBank/DDBJ databases">
        <authorList>
            <person name="Petersen C."/>
        </authorList>
    </citation>
    <scope>NUCLEOTIDE SEQUENCE</scope>
    <source>
        <strain evidence="14">IBT 29677</strain>
    </source>
</reference>
<dbReference type="SMART" id="SM00355">
    <property type="entry name" value="ZnF_C2H2"/>
    <property type="match status" value="1"/>
</dbReference>
<name>A0A9W9W5F1_9EURO</name>
<accession>A0A9W9W5F1</accession>
<evidence type="ECO:0000256" key="7">
    <source>
        <dbReference type="ARBA" id="ARBA00023015"/>
    </source>
</evidence>
<dbReference type="GeneID" id="81367276"/>
<dbReference type="InterPro" id="IPR007219">
    <property type="entry name" value="XnlR_reg_dom"/>
</dbReference>
<evidence type="ECO:0000256" key="11">
    <source>
        <dbReference type="PROSITE-ProRule" id="PRU00042"/>
    </source>
</evidence>
<evidence type="ECO:0000256" key="2">
    <source>
        <dbReference type="ARBA" id="ARBA00006991"/>
    </source>
</evidence>
<evidence type="ECO:0000313" key="15">
    <source>
        <dbReference type="Proteomes" id="UP001147747"/>
    </source>
</evidence>
<dbReference type="Gene3D" id="3.30.160.60">
    <property type="entry name" value="Classic Zinc Finger"/>
    <property type="match status" value="1"/>
</dbReference>
<dbReference type="Pfam" id="PF04082">
    <property type="entry name" value="Fungal_trans"/>
    <property type="match status" value="1"/>
</dbReference>
<dbReference type="Proteomes" id="UP001147747">
    <property type="component" value="Unassembled WGS sequence"/>
</dbReference>
<keyword evidence="9" id="KW-0804">Transcription</keyword>
<feature type="compositionally biased region" description="Polar residues" evidence="12">
    <location>
        <begin position="38"/>
        <end position="69"/>
    </location>
</feature>
<evidence type="ECO:0000256" key="3">
    <source>
        <dbReference type="ARBA" id="ARBA00022723"/>
    </source>
</evidence>
<dbReference type="EMBL" id="JAPZBU010000005">
    <property type="protein sequence ID" value="KAJ5403788.1"/>
    <property type="molecule type" value="Genomic_DNA"/>
</dbReference>
<evidence type="ECO:0000259" key="13">
    <source>
        <dbReference type="PROSITE" id="PS50157"/>
    </source>
</evidence>
<keyword evidence="15" id="KW-1185">Reference proteome</keyword>
<keyword evidence="5 11" id="KW-0863">Zinc-finger</keyword>
<keyword evidence="4" id="KW-0677">Repeat</keyword>
<organism evidence="14 15">
    <name type="scientific">Penicillium cosmopolitanum</name>
    <dbReference type="NCBI Taxonomy" id="1131564"/>
    <lineage>
        <taxon>Eukaryota</taxon>
        <taxon>Fungi</taxon>
        <taxon>Dikarya</taxon>
        <taxon>Ascomycota</taxon>
        <taxon>Pezizomycotina</taxon>
        <taxon>Eurotiomycetes</taxon>
        <taxon>Eurotiomycetidae</taxon>
        <taxon>Eurotiales</taxon>
        <taxon>Aspergillaceae</taxon>
        <taxon>Penicillium</taxon>
    </lineage>
</organism>
<evidence type="ECO:0000313" key="14">
    <source>
        <dbReference type="EMBL" id="KAJ5403788.1"/>
    </source>
</evidence>
<dbReference type="InterPro" id="IPR051059">
    <property type="entry name" value="VerF-like"/>
</dbReference>
<dbReference type="PANTHER" id="PTHR40626:SF14">
    <property type="entry name" value="C2H2 TYPE ZINC FINGER DOMAIN PROTEIN (AFU_ORTHOLOGUE AFUA_1G02360)"/>
    <property type="match status" value="1"/>
</dbReference>
<reference evidence="14" key="2">
    <citation type="journal article" date="2023" name="IMA Fungus">
        <title>Comparative genomic study of the Penicillium genus elucidates a diverse pangenome and 15 lateral gene transfer events.</title>
        <authorList>
            <person name="Petersen C."/>
            <person name="Sorensen T."/>
            <person name="Nielsen M.R."/>
            <person name="Sondergaard T.E."/>
            <person name="Sorensen J.L."/>
            <person name="Fitzpatrick D.A."/>
            <person name="Frisvad J.C."/>
            <person name="Nielsen K.L."/>
        </authorList>
    </citation>
    <scope>NUCLEOTIDE SEQUENCE</scope>
    <source>
        <strain evidence="14">IBT 29677</strain>
    </source>
</reference>
<dbReference type="GO" id="GO:0000785">
    <property type="term" value="C:chromatin"/>
    <property type="evidence" value="ECO:0007669"/>
    <property type="project" value="TreeGrafter"/>
</dbReference>
<keyword evidence="10" id="KW-0539">Nucleus</keyword>
<dbReference type="OrthoDB" id="3945418at2759"/>
<dbReference type="SUPFAM" id="SSF57667">
    <property type="entry name" value="beta-beta-alpha zinc fingers"/>
    <property type="match status" value="1"/>
</dbReference>
<keyword evidence="7" id="KW-0805">Transcription regulation</keyword>
<comment type="similarity">
    <text evidence="2">Belongs to the krueppel C2H2-type zinc-finger protein family.</text>
</comment>
<comment type="subcellular location">
    <subcellularLocation>
        <location evidence="1">Nucleus</location>
    </subcellularLocation>
</comment>
<evidence type="ECO:0000256" key="9">
    <source>
        <dbReference type="ARBA" id="ARBA00023163"/>
    </source>
</evidence>
<protein>
    <recommendedName>
        <fullName evidence="13">C2H2-type domain-containing protein</fullName>
    </recommendedName>
</protein>
<dbReference type="GO" id="GO:0006351">
    <property type="term" value="P:DNA-templated transcription"/>
    <property type="evidence" value="ECO:0007669"/>
    <property type="project" value="InterPro"/>
</dbReference>
<keyword evidence="3" id="KW-0479">Metal-binding</keyword>
<dbReference type="GO" id="GO:0000981">
    <property type="term" value="F:DNA-binding transcription factor activity, RNA polymerase II-specific"/>
    <property type="evidence" value="ECO:0007669"/>
    <property type="project" value="InterPro"/>
</dbReference>
<dbReference type="PANTHER" id="PTHR40626">
    <property type="entry name" value="MIP31509P"/>
    <property type="match status" value="1"/>
</dbReference>
<feature type="region of interest" description="Disordered" evidence="12">
    <location>
        <begin position="36"/>
        <end position="69"/>
    </location>
</feature>
<feature type="domain" description="C2H2-type" evidence="13">
    <location>
        <begin position="15"/>
        <end position="42"/>
    </location>
</feature>
<proteinExistence type="inferred from homology"/>
<dbReference type="AlphaFoldDB" id="A0A9W9W5F1"/>
<evidence type="ECO:0000256" key="12">
    <source>
        <dbReference type="SAM" id="MobiDB-lite"/>
    </source>
</evidence>
<dbReference type="RefSeq" id="XP_056491030.1">
    <property type="nucleotide sequence ID" value="XM_056628296.1"/>
</dbReference>
<evidence type="ECO:0000256" key="8">
    <source>
        <dbReference type="ARBA" id="ARBA00023125"/>
    </source>
</evidence>
<keyword evidence="8" id="KW-0238">DNA-binding</keyword>
<evidence type="ECO:0000256" key="10">
    <source>
        <dbReference type="ARBA" id="ARBA00023242"/>
    </source>
</evidence>
<evidence type="ECO:0000256" key="4">
    <source>
        <dbReference type="ARBA" id="ARBA00022737"/>
    </source>
</evidence>
<dbReference type="InterPro" id="IPR036236">
    <property type="entry name" value="Znf_C2H2_sf"/>
</dbReference>
<evidence type="ECO:0000256" key="1">
    <source>
        <dbReference type="ARBA" id="ARBA00004123"/>
    </source>
</evidence>
<dbReference type="GO" id="GO:0000978">
    <property type="term" value="F:RNA polymerase II cis-regulatory region sequence-specific DNA binding"/>
    <property type="evidence" value="ECO:0007669"/>
    <property type="project" value="InterPro"/>
</dbReference>
<sequence>MSFPHRCTDSNSKPFQCRQCGRSFGRQDVLGRHLRLHTGSSSSTKDQNPTPETGTLQHDQGQSQGTPTPAATTCLAQVESAGLSNFPEPHNWLDSDNLLEWLMSDTNGNSTIPLPLIDFPGASSASEYLGLAVPRDLELAQAPQGPGNMALSQIYKLIDDLSRRLNSEVHHSGFTSSFLDACLDEFFKRVSPSFPVIHEQTFTLQKSIPPLLLNMVALGSLFVCEEGALEKGEMLWRLGHTAVATSWQTLIEIRGPWDAYDGVQLVLTALLGQTYALLSSNSNIRTTASVFHGLGFYWARTSGMYNVSEILPEDLPTLQMSDEEKNTAWRSWAAVEVQRRAILGHYILDGLISQASGSPASARHLINRIGTACSDEAFAAPTADEWIIEMQNSAKGQPISEAFAHVFSSNYATNPLQLAHFSIFVIIEGLQSLISDLHEAKGQVFGTVSKKQIIQAMLNIFEGNILPRSEASNVHHLQVFIRWHSVFIEATAPSILIYRWLCSQFNLPQILGGVHAKPEGHLGEFDLHSWAAKADALRATLHAISITRILDDLPLSQAYTMHIPTAVFTSAVVITAMCLLNREVIEVPQKYTWSEVWTSQLHESASPDHEIIEEFLEGLNPNNGKTMVSISLLGEINSLQIILKTVASRWGVSAQMNDIIGRLADIARENLGHSVLN</sequence>
<comment type="caution">
    <text evidence="14">The sequence shown here is derived from an EMBL/GenBank/DDBJ whole genome shotgun (WGS) entry which is preliminary data.</text>
</comment>
<dbReference type="PROSITE" id="PS50157">
    <property type="entry name" value="ZINC_FINGER_C2H2_2"/>
    <property type="match status" value="1"/>
</dbReference>
<dbReference type="GO" id="GO:0008270">
    <property type="term" value="F:zinc ion binding"/>
    <property type="evidence" value="ECO:0007669"/>
    <property type="project" value="UniProtKB-KW"/>
</dbReference>
<dbReference type="InterPro" id="IPR013087">
    <property type="entry name" value="Znf_C2H2_type"/>
</dbReference>
<evidence type="ECO:0000256" key="6">
    <source>
        <dbReference type="ARBA" id="ARBA00022833"/>
    </source>
</evidence>
<dbReference type="CDD" id="cd12148">
    <property type="entry name" value="fungal_TF_MHR"/>
    <property type="match status" value="1"/>
</dbReference>
<dbReference type="GO" id="GO:0005634">
    <property type="term" value="C:nucleus"/>
    <property type="evidence" value="ECO:0007669"/>
    <property type="project" value="UniProtKB-SubCell"/>
</dbReference>
<dbReference type="PROSITE" id="PS00028">
    <property type="entry name" value="ZINC_FINGER_C2H2_1"/>
    <property type="match status" value="1"/>
</dbReference>
<gene>
    <name evidence="14" type="ORF">N7509_003659</name>
</gene>
<keyword evidence="6" id="KW-0862">Zinc</keyword>
<evidence type="ECO:0000256" key="5">
    <source>
        <dbReference type="ARBA" id="ARBA00022771"/>
    </source>
</evidence>